<dbReference type="GO" id="GO:0008168">
    <property type="term" value="F:methyltransferase activity"/>
    <property type="evidence" value="ECO:0007669"/>
    <property type="project" value="UniProtKB-KW"/>
</dbReference>
<keyword evidence="1" id="KW-0489">Methyltransferase</keyword>
<dbReference type="SUPFAM" id="SSF53335">
    <property type="entry name" value="S-adenosyl-L-methionine-dependent methyltransferases"/>
    <property type="match status" value="1"/>
</dbReference>
<organism evidence="1 2">
    <name type="scientific">Paraflavitalea soli</name>
    <dbReference type="NCBI Taxonomy" id="2315862"/>
    <lineage>
        <taxon>Bacteria</taxon>
        <taxon>Pseudomonadati</taxon>
        <taxon>Bacteroidota</taxon>
        <taxon>Chitinophagia</taxon>
        <taxon>Chitinophagales</taxon>
        <taxon>Chitinophagaceae</taxon>
        <taxon>Paraflavitalea</taxon>
    </lineage>
</organism>
<dbReference type="KEGG" id="pseg:D3H65_31620"/>
<dbReference type="InterPro" id="IPR029063">
    <property type="entry name" value="SAM-dependent_MTases_sf"/>
</dbReference>
<evidence type="ECO:0000313" key="1">
    <source>
        <dbReference type="EMBL" id="AXY78270.1"/>
    </source>
</evidence>
<proteinExistence type="predicted"/>
<gene>
    <name evidence="1" type="ORF">D3H65_31620</name>
</gene>
<dbReference type="GO" id="GO:0032259">
    <property type="term" value="P:methylation"/>
    <property type="evidence" value="ECO:0007669"/>
    <property type="project" value="UniProtKB-KW"/>
</dbReference>
<dbReference type="Gene3D" id="3.40.50.150">
    <property type="entry name" value="Vaccinia Virus protein VP39"/>
    <property type="match status" value="1"/>
</dbReference>
<sequence length="265" mass="29952">MFSPWQLAKKYIHYYFTASNGKGHGVHSPFVFEFIKKVLNDKRHFAAYDQVEALRKQLLADNTCLQVEDLGAGSAISNTSKRPIARIAKYAAKSTKFSQLLFRIVQYYKPATILELGTSLGISASYMALANPAASVITGEGSIAIAEKAAANFRQLAIPNIELVPGNFDNTLPQILARHTPVELAFLDGNHRLEPTLRYFEALLLHTTEHSILILDDIHWSEEMEQAWQQVQDHPAVTLTIDLFFIGLVFFRKDFKVKQHFSIRF</sequence>
<dbReference type="RefSeq" id="WP_119054142.1">
    <property type="nucleotide sequence ID" value="NZ_CP032157.1"/>
</dbReference>
<evidence type="ECO:0000313" key="2">
    <source>
        <dbReference type="Proteomes" id="UP000263900"/>
    </source>
</evidence>
<keyword evidence="1" id="KW-0808">Transferase</keyword>
<dbReference type="Pfam" id="PF13578">
    <property type="entry name" value="Methyltransf_24"/>
    <property type="match status" value="1"/>
</dbReference>
<dbReference type="Proteomes" id="UP000263900">
    <property type="component" value="Chromosome"/>
</dbReference>
<dbReference type="OrthoDB" id="5464618at2"/>
<reference evidence="1 2" key="1">
    <citation type="submission" date="2018-09" db="EMBL/GenBank/DDBJ databases">
        <title>Genome sequencing of strain 6GH32-13.</title>
        <authorList>
            <person name="Weon H.-Y."/>
            <person name="Heo J."/>
            <person name="Kwon S.-W."/>
        </authorList>
    </citation>
    <scope>NUCLEOTIDE SEQUENCE [LARGE SCALE GENOMIC DNA]</scope>
    <source>
        <strain evidence="1 2">5GH32-13</strain>
    </source>
</reference>
<keyword evidence="2" id="KW-1185">Reference proteome</keyword>
<dbReference type="AlphaFoldDB" id="A0A3B7MYU6"/>
<name>A0A3B7MYU6_9BACT</name>
<dbReference type="EMBL" id="CP032157">
    <property type="protein sequence ID" value="AXY78270.1"/>
    <property type="molecule type" value="Genomic_DNA"/>
</dbReference>
<protein>
    <submittedName>
        <fullName evidence="1">Class I SAM-dependent methyltransferase</fullName>
    </submittedName>
</protein>
<accession>A0A3B7MYU6</accession>